<dbReference type="SUPFAM" id="SSF58104">
    <property type="entry name" value="Methyl-accepting chemotaxis protein (MCP) signaling domain"/>
    <property type="match status" value="1"/>
</dbReference>
<keyword evidence="6" id="KW-0472">Membrane</keyword>
<dbReference type="GO" id="GO:0006935">
    <property type="term" value="P:chemotaxis"/>
    <property type="evidence" value="ECO:0007669"/>
    <property type="project" value="UniProtKB-KW"/>
</dbReference>
<dbReference type="STRING" id="871651.SAMN05421688_1688"/>
<dbReference type="PANTHER" id="PTHR43531:SF11">
    <property type="entry name" value="METHYL-ACCEPTING CHEMOTAXIS PROTEIN 3"/>
    <property type="match status" value="1"/>
</dbReference>
<dbReference type="Gene3D" id="6.10.340.10">
    <property type="match status" value="1"/>
</dbReference>
<gene>
    <name evidence="10" type="ORF">SAMN05421688_1688</name>
</gene>
<dbReference type="PANTHER" id="PTHR43531">
    <property type="entry name" value="PROTEIN ICFG"/>
    <property type="match status" value="1"/>
</dbReference>
<dbReference type="InterPro" id="IPR003660">
    <property type="entry name" value="HAMP_dom"/>
</dbReference>
<feature type="domain" description="Methyl-accepting transducer" evidence="8">
    <location>
        <begin position="550"/>
        <end position="779"/>
    </location>
</feature>
<dbReference type="SMART" id="SM00283">
    <property type="entry name" value="MA"/>
    <property type="match status" value="1"/>
</dbReference>
<keyword evidence="6" id="KW-0812">Transmembrane</keyword>
<feature type="chain" id="PRO_5011463759" evidence="7">
    <location>
        <begin position="39"/>
        <end position="847"/>
    </location>
</feature>
<dbReference type="SUPFAM" id="SSF158472">
    <property type="entry name" value="HAMP domain-like"/>
    <property type="match status" value="1"/>
</dbReference>
<dbReference type="Pfam" id="PF00015">
    <property type="entry name" value="MCPsignal"/>
    <property type="match status" value="1"/>
</dbReference>
<feature type="signal peptide" evidence="7">
    <location>
        <begin position="1"/>
        <end position="38"/>
    </location>
</feature>
<feature type="region of interest" description="Disordered" evidence="5">
    <location>
        <begin position="825"/>
        <end position="847"/>
    </location>
</feature>
<dbReference type="Gene3D" id="1.10.287.950">
    <property type="entry name" value="Methyl-accepting chemotaxis protein"/>
    <property type="match status" value="1"/>
</dbReference>
<name>A0A1I0WRY4_9RHOB</name>
<feature type="compositionally biased region" description="Acidic residues" evidence="5">
    <location>
        <begin position="831"/>
        <end position="841"/>
    </location>
</feature>
<dbReference type="CDD" id="cd06225">
    <property type="entry name" value="HAMP"/>
    <property type="match status" value="1"/>
</dbReference>
<dbReference type="EMBL" id="FOJU01000002">
    <property type="protein sequence ID" value="SFA91167.1"/>
    <property type="molecule type" value="Genomic_DNA"/>
</dbReference>
<evidence type="ECO:0000256" key="5">
    <source>
        <dbReference type="SAM" id="MobiDB-lite"/>
    </source>
</evidence>
<dbReference type="Proteomes" id="UP000198796">
    <property type="component" value="Unassembled WGS sequence"/>
</dbReference>
<accession>A0A1I0WRY4</accession>
<dbReference type="GO" id="GO:0007165">
    <property type="term" value="P:signal transduction"/>
    <property type="evidence" value="ECO:0007669"/>
    <property type="project" value="UniProtKB-KW"/>
</dbReference>
<evidence type="ECO:0000313" key="10">
    <source>
        <dbReference type="EMBL" id="SFA91167.1"/>
    </source>
</evidence>
<dbReference type="FunFam" id="1.10.287.950:FF:000001">
    <property type="entry name" value="Methyl-accepting chemotaxis sensory transducer"/>
    <property type="match status" value="1"/>
</dbReference>
<evidence type="ECO:0000259" key="8">
    <source>
        <dbReference type="PROSITE" id="PS50111"/>
    </source>
</evidence>
<reference evidence="10 11" key="1">
    <citation type="submission" date="2016-10" db="EMBL/GenBank/DDBJ databases">
        <authorList>
            <person name="de Groot N.N."/>
        </authorList>
    </citation>
    <scope>NUCLEOTIDE SEQUENCE [LARGE SCALE GENOMIC DNA]</scope>
    <source>
        <strain evidence="10 11">DSM 29316</strain>
    </source>
</reference>
<evidence type="ECO:0000259" key="9">
    <source>
        <dbReference type="PROSITE" id="PS50885"/>
    </source>
</evidence>
<feature type="transmembrane region" description="Helical" evidence="6">
    <location>
        <begin position="174"/>
        <end position="194"/>
    </location>
</feature>
<evidence type="ECO:0000256" key="4">
    <source>
        <dbReference type="PROSITE-ProRule" id="PRU00284"/>
    </source>
</evidence>
<dbReference type="OrthoDB" id="354287at2"/>
<dbReference type="CDD" id="cd00130">
    <property type="entry name" value="PAS"/>
    <property type="match status" value="1"/>
</dbReference>
<dbReference type="PROSITE" id="PS50885">
    <property type="entry name" value="HAMP"/>
    <property type="match status" value="2"/>
</dbReference>
<evidence type="ECO:0000256" key="1">
    <source>
        <dbReference type="ARBA" id="ARBA00004370"/>
    </source>
</evidence>
<evidence type="ECO:0000256" key="3">
    <source>
        <dbReference type="ARBA" id="ARBA00029447"/>
    </source>
</evidence>
<protein>
    <submittedName>
        <fullName evidence="10">Methyl-accepting chemotaxis protein</fullName>
    </submittedName>
</protein>
<keyword evidence="4" id="KW-0807">Transducer</keyword>
<evidence type="ECO:0000256" key="7">
    <source>
        <dbReference type="SAM" id="SignalP"/>
    </source>
</evidence>
<keyword evidence="2" id="KW-0145">Chemotaxis</keyword>
<organism evidence="10 11">
    <name type="scientific">Poseidonocella pacifica</name>
    <dbReference type="NCBI Taxonomy" id="871651"/>
    <lineage>
        <taxon>Bacteria</taxon>
        <taxon>Pseudomonadati</taxon>
        <taxon>Pseudomonadota</taxon>
        <taxon>Alphaproteobacteria</taxon>
        <taxon>Rhodobacterales</taxon>
        <taxon>Roseobacteraceae</taxon>
        <taxon>Poseidonocella</taxon>
    </lineage>
</organism>
<keyword evidence="11" id="KW-1185">Reference proteome</keyword>
<dbReference type="Gene3D" id="3.30.450.20">
    <property type="entry name" value="PAS domain"/>
    <property type="match status" value="1"/>
</dbReference>
<comment type="similarity">
    <text evidence="3">Belongs to the methyl-accepting chemotaxis (MCP) protein family.</text>
</comment>
<dbReference type="InterPro" id="IPR051310">
    <property type="entry name" value="MCP_chemotaxis"/>
</dbReference>
<dbReference type="AlphaFoldDB" id="A0A1I0WRY4"/>
<evidence type="ECO:0000256" key="6">
    <source>
        <dbReference type="SAM" id="Phobius"/>
    </source>
</evidence>
<sequence length="847" mass="87998">MSKVSKQSVFKSVFVKCTALIALCAALVAVSLTLEARALGNNVATKGAVLMVDKVTGLMAKQLGGAFKFKKYDPVGPLLTSTLEKSEGGITQILGVAGTGEVVVEVGASAGDSGAALSELAMEAIASGEPAYSADGMSVAHPVFMGTNPTPLGAIASNASTAPMVATITADLTLAYIIAGVVMVVALISSAILLRYIISRPLTNVGEAMRKVGERQYDIEVPNQNRGDEIGAIARQLDTFRADLLKAEAATKEAVKKGAGFQNSSAPMLMLNLDGQIEAWNAAASSLLQDKFGLEAPEEALENARLATIHPDFAKALSAAEGQATSHSEIVVGNANISVEFNAIKDDDGATVGTVVEMADVTTAKINESVFSALDTERVRAEFTPKGDCLSANDNYSEMVCDGSGTCGNLGTTMSMDGVSGSELMARLATGESIFGRFEVSSGGAPKALMDGGLCAIRDVNDQVFRLAVIGTNVTQEVAERKAAQQKAETTQQEQGAAVGGLRDGLRSLSAGDLTARIETPFASDYETLRADFNNALSMMENMVIAINEKAANINGEIASISESSSNLSERTEHQAATLAESVAAITEITAAVNTATAGAREAAKLVDSARSDAANSEKVVEQAIDAVGKIEASSQRISQIVSVIDDIAFQTNLLALNAGVEAARAGEAGRGFAVVASEVRELAQRSSIAAKEISDVILRSRADVDNGVELVRKAGDALNQIAGSVAQISEHVSGIASSSNEQSAGLNEVNEAMNQLDTVTQHNVGTFEETAAAISVLSSETGELSQSLEGFTINWQQKPKAVAKHPANSPGVAEDRAPAQSFKKVANGPDVDDFFDDGGDADWKDF</sequence>
<evidence type="ECO:0000256" key="2">
    <source>
        <dbReference type="ARBA" id="ARBA00022500"/>
    </source>
</evidence>
<keyword evidence="6" id="KW-1133">Transmembrane helix</keyword>
<dbReference type="GO" id="GO:0016020">
    <property type="term" value="C:membrane"/>
    <property type="evidence" value="ECO:0007669"/>
    <property type="project" value="UniProtKB-SubCell"/>
</dbReference>
<feature type="domain" description="HAMP" evidence="9">
    <location>
        <begin position="493"/>
        <end position="545"/>
    </location>
</feature>
<comment type="subcellular location">
    <subcellularLocation>
        <location evidence="1">Membrane</location>
    </subcellularLocation>
</comment>
<dbReference type="CDD" id="cd11386">
    <property type="entry name" value="MCP_signal"/>
    <property type="match status" value="1"/>
</dbReference>
<dbReference type="InterPro" id="IPR000014">
    <property type="entry name" value="PAS"/>
</dbReference>
<dbReference type="InterPro" id="IPR004089">
    <property type="entry name" value="MCPsignal_dom"/>
</dbReference>
<dbReference type="Pfam" id="PF00672">
    <property type="entry name" value="HAMP"/>
    <property type="match status" value="1"/>
</dbReference>
<keyword evidence="7" id="KW-0732">Signal</keyword>
<proteinExistence type="inferred from homology"/>
<feature type="domain" description="HAMP" evidence="9">
    <location>
        <begin position="196"/>
        <end position="249"/>
    </location>
</feature>
<dbReference type="PROSITE" id="PS50111">
    <property type="entry name" value="CHEMOTAXIS_TRANSDUC_2"/>
    <property type="match status" value="1"/>
</dbReference>
<evidence type="ECO:0000313" key="11">
    <source>
        <dbReference type="Proteomes" id="UP000198796"/>
    </source>
</evidence>
<dbReference type="SMART" id="SM00304">
    <property type="entry name" value="HAMP"/>
    <property type="match status" value="2"/>
</dbReference>
<dbReference type="RefSeq" id="WP_092063023.1">
    <property type="nucleotide sequence ID" value="NZ_FOJU01000002.1"/>
</dbReference>